<feature type="modified residue" description="4-aspartylphosphate" evidence="6">
    <location>
        <position position="53"/>
    </location>
</feature>
<dbReference type="Proteomes" id="UP000078454">
    <property type="component" value="Unassembled WGS sequence"/>
</dbReference>
<keyword evidence="4" id="KW-0238">DNA-binding</keyword>
<dbReference type="GO" id="GO:0003677">
    <property type="term" value="F:DNA binding"/>
    <property type="evidence" value="ECO:0007669"/>
    <property type="project" value="UniProtKB-KW"/>
</dbReference>
<dbReference type="RefSeq" id="WP_068664370.1">
    <property type="nucleotide sequence ID" value="NZ_LYPB01000065.1"/>
</dbReference>
<dbReference type="InterPro" id="IPR016032">
    <property type="entry name" value="Sig_transdc_resp-reg_C-effctor"/>
</dbReference>
<dbReference type="AlphaFoldDB" id="A0A198AB78"/>
<dbReference type="SMART" id="SM01043">
    <property type="entry name" value="BTAD"/>
    <property type="match status" value="1"/>
</dbReference>
<dbReference type="Gene3D" id="1.25.40.10">
    <property type="entry name" value="Tetratricopeptide repeat domain"/>
    <property type="match status" value="1"/>
</dbReference>
<evidence type="ECO:0000256" key="5">
    <source>
        <dbReference type="ARBA" id="ARBA00023163"/>
    </source>
</evidence>
<dbReference type="InterPro" id="IPR011990">
    <property type="entry name" value="TPR-like_helical_dom_sf"/>
</dbReference>
<evidence type="ECO:0000256" key="2">
    <source>
        <dbReference type="ARBA" id="ARBA00023012"/>
    </source>
</evidence>
<evidence type="ECO:0000256" key="1">
    <source>
        <dbReference type="ARBA" id="ARBA00005820"/>
    </source>
</evidence>
<evidence type="ECO:0000259" key="7">
    <source>
        <dbReference type="PROSITE" id="PS50110"/>
    </source>
</evidence>
<dbReference type="SUPFAM" id="SSF52172">
    <property type="entry name" value="CheY-like"/>
    <property type="match status" value="1"/>
</dbReference>
<protein>
    <recommendedName>
        <fullName evidence="7">Response regulatory domain-containing protein</fullName>
    </recommendedName>
</protein>
<evidence type="ECO:0000313" key="8">
    <source>
        <dbReference type="EMBL" id="OAS18365.1"/>
    </source>
</evidence>
<keyword evidence="5" id="KW-0804">Transcription</keyword>
<evidence type="ECO:0000313" key="9">
    <source>
        <dbReference type="Proteomes" id="UP000078454"/>
    </source>
</evidence>
<dbReference type="Pfam" id="PF00486">
    <property type="entry name" value="Trans_reg_C"/>
    <property type="match status" value="1"/>
</dbReference>
<feature type="domain" description="Response regulatory" evidence="7">
    <location>
        <begin position="2"/>
        <end position="116"/>
    </location>
</feature>
<dbReference type="EMBL" id="LYPB01000065">
    <property type="protein sequence ID" value="OAS18365.1"/>
    <property type="molecule type" value="Genomic_DNA"/>
</dbReference>
<dbReference type="GO" id="GO:0000160">
    <property type="term" value="P:phosphorelay signal transduction system"/>
    <property type="evidence" value="ECO:0007669"/>
    <property type="project" value="UniProtKB-KW"/>
</dbReference>
<dbReference type="Gene3D" id="3.40.50.2300">
    <property type="match status" value="1"/>
</dbReference>
<dbReference type="InterPro" id="IPR001789">
    <property type="entry name" value="Sig_transdc_resp-reg_receiver"/>
</dbReference>
<dbReference type="Pfam" id="PF00072">
    <property type="entry name" value="Response_reg"/>
    <property type="match status" value="1"/>
</dbReference>
<dbReference type="STRING" id="1850517.A8708_00055"/>
<keyword evidence="6" id="KW-0597">Phosphoprotein</keyword>
<sequence length="376" mass="43201">MRVLIVDDEQAMLKVMRRLLGKIDGIEIAGQFQNAEDALELVKREEVDIAFVDIRIAGDSGLELARRMRAVQSKLEIVFVTSHSDYAYESFDAYPLDYMVKPVSAKRLGQTIARAESRRAAHRLIEPLPAAIAGNGYKLKVYGLGGLDVSSETTGSVKWRTRKSLELLAYLLVHRERNVSQSRIIEDLFPDRTLKSAKDYLNTAMYQLRSVLQQQGLKAEIVYANEQYRLKFEQFDVDFVAFESYVTGLEYIDSSNIKAALEWEATYAGDLFDNKLYIWAAAEQARLAEMYSQFAKRLIHWLLASRQSAQAIVIARKLIDRNELDEEAHALMLQIYAQMNDKRSIRKHYERIAELYRKELNIPVSDKLGNLYQQLL</sequence>
<keyword evidence="3" id="KW-0805">Transcription regulation</keyword>
<dbReference type="InterPro" id="IPR011006">
    <property type="entry name" value="CheY-like_superfamily"/>
</dbReference>
<dbReference type="SMART" id="SM00448">
    <property type="entry name" value="REC"/>
    <property type="match status" value="1"/>
</dbReference>
<organism evidence="8 9">
    <name type="scientific">Paenibacillus oryzisoli</name>
    <dbReference type="NCBI Taxonomy" id="1850517"/>
    <lineage>
        <taxon>Bacteria</taxon>
        <taxon>Bacillati</taxon>
        <taxon>Bacillota</taxon>
        <taxon>Bacilli</taxon>
        <taxon>Bacillales</taxon>
        <taxon>Paenibacillaceae</taxon>
        <taxon>Paenibacillus</taxon>
    </lineage>
</organism>
<gene>
    <name evidence="8" type="ORF">A8708_00055</name>
</gene>
<dbReference type="InterPro" id="IPR001867">
    <property type="entry name" value="OmpR/PhoB-type_DNA-bd"/>
</dbReference>
<dbReference type="SUPFAM" id="SSF46894">
    <property type="entry name" value="C-terminal effector domain of the bipartite response regulators"/>
    <property type="match status" value="1"/>
</dbReference>
<dbReference type="Pfam" id="PF03704">
    <property type="entry name" value="BTAD"/>
    <property type="match status" value="1"/>
</dbReference>
<comment type="similarity">
    <text evidence="1">Belongs to the AfsR/DnrI/RedD regulatory family.</text>
</comment>
<keyword evidence="2" id="KW-0902">Two-component regulatory system</keyword>
<dbReference type="InterPro" id="IPR051677">
    <property type="entry name" value="AfsR-DnrI-RedD_regulator"/>
</dbReference>
<accession>A0A198AB78</accession>
<keyword evidence="9" id="KW-1185">Reference proteome</keyword>
<dbReference type="PANTHER" id="PTHR35807">
    <property type="entry name" value="TRANSCRIPTIONAL REGULATOR REDD-RELATED"/>
    <property type="match status" value="1"/>
</dbReference>
<dbReference type="PROSITE" id="PS50110">
    <property type="entry name" value="RESPONSE_REGULATORY"/>
    <property type="match status" value="1"/>
</dbReference>
<evidence type="ECO:0000256" key="6">
    <source>
        <dbReference type="PROSITE-ProRule" id="PRU00169"/>
    </source>
</evidence>
<dbReference type="InterPro" id="IPR036388">
    <property type="entry name" value="WH-like_DNA-bd_sf"/>
</dbReference>
<dbReference type="GO" id="GO:0006355">
    <property type="term" value="P:regulation of DNA-templated transcription"/>
    <property type="evidence" value="ECO:0007669"/>
    <property type="project" value="InterPro"/>
</dbReference>
<dbReference type="Gene3D" id="1.10.10.10">
    <property type="entry name" value="Winged helix-like DNA-binding domain superfamily/Winged helix DNA-binding domain"/>
    <property type="match status" value="1"/>
</dbReference>
<proteinExistence type="inferred from homology"/>
<comment type="caution">
    <text evidence="8">The sequence shown here is derived from an EMBL/GenBank/DDBJ whole genome shotgun (WGS) entry which is preliminary data.</text>
</comment>
<dbReference type="PANTHER" id="PTHR35807:SF2">
    <property type="entry name" value="TRANSCRIPTIONAL ACTIVATOR DOMAIN"/>
    <property type="match status" value="1"/>
</dbReference>
<dbReference type="SUPFAM" id="SSF48452">
    <property type="entry name" value="TPR-like"/>
    <property type="match status" value="1"/>
</dbReference>
<dbReference type="OrthoDB" id="3190595at2"/>
<name>A0A198AB78_9BACL</name>
<reference evidence="8 9" key="1">
    <citation type="submission" date="2016-05" db="EMBL/GenBank/DDBJ databases">
        <title>Paenibacillus sp. 1ZS3-15 nov., isolated from the rhizosphere soil.</title>
        <authorList>
            <person name="Zhang X.X."/>
            <person name="Zhang J."/>
        </authorList>
    </citation>
    <scope>NUCLEOTIDE SEQUENCE [LARGE SCALE GENOMIC DNA]</scope>
    <source>
        <strain evidence="8 9">1ZS3-15</strain>
    </source>
</reference>
<dbReference type="InterPro" id="IPR005158">
    <property type="entry name" value="BTAD"/>
</dbReference>
<evidence type="ECO:0000256" key="4">
    <source>
        <dbReference type="ARBA" id="ARBA00023125"/>
    </source>
</evidence>
<evidence type="ECO:0000256" key="3">
    <source>
        <dbReference type="ARBA" id="ARBA00023015"/>
    </source>
</evidence>